<evidence type="ECO:0000313" key="3">
    <source>
        <dbReference type="Proteomes" id="UP000295411"/>
    </source>
</evidence>
<evidence type="ECO:0000256" key="1">
    <source>
        <dbReference type="SAM" id="MobiDB-lite"/>
    </source>
</evidence>
<accession>A0A4R5U3E4</accession>
<dbReference type="OrthoDB" id="4950503at2"/>
<evidence type="ECO:0000313" key="2">
    <source>
        <dbReference type="EMBL" id="TDK28205.1"/>
    </source>
</evidence>
<feature type="compositionally biased region" description="Basic and acidic residues" evidence="1">
    <location>
        <begin position="50"/>
        <end position="82"/>
    </location>
</feature>
<proteinExistence type="predicted"/>
<feature type="region of interest" description="Disordered" evidence="1">
    <location>
        <begin position="39"/>
        <end position="82"/>
    </location>
</feature>
<comment type="caution">
    <text evidence="2">The sequence shown here is derived from an EMBL/GenBank/DDBJ whole genome shotgun (WGS) entry which is preliminary data.</text>
</comment>
<protein>
    <submittedName>
        <fullName evidence="2">Uncharacterized protein</fullName>
    </submittedName>
</protein>
<name>A0A4R5U3E4_9MICC</name>
<sequence length="82" mass="9289">MNGDSKLDPSEDFPEDLDGLPADEVSVLNSMVHRQMDAEYVEDGSLDPETEGRNEELRLELDDRDKKSGEAEQRQDRGEHEA</sequence>
<dbReference type="RefSeq" id="WP_133402612.1">
    <property type="nucleotide sequence ID" value="NZ_SMTK01000001.1"/>
</dbReference>
<dbReference type="Proteomes" id="UP000295411">
    <property type="component" value="Unassembled WGS sequence"/>
</dbReference>
<gene>
    <name evidence="2" type="ORF">E2F48_03735</name>
</gene>
<dbReference type="AlphaFoldDB" id="A0A4R5U3E4"/>
<dbReference type="EMBL" id="SMTK01000001">
    <property type="protein sequence ID" value="TDK28205.1"/>
    <property type="molecule type" value="Genomic_DNA"/>
</dbReference>
<feature type="compositionally biased region" description="Acidic residues" evidence="1">
    <location>
        <begin position="39"/>
        <end position="49"/>
    </location>
</feature>
<organism evidence="2 3">
    <name type="scientific">Arthrobacter crusticola</name>
    <dbReference type="NCBI Taxonomy" id="2547960"/>
    <lineage>
        <taxon>Bacteria</taxon>
        <taxon>Bacillati</taxon>
        <taxon>Actinomycetota</taxon>
        <taxon>Actinomycetes</taxon>
        <taxon>Micrococcales</taxon>
        <taxon>Micrococcaceae</taxon>
        <taxon>Arthrobacter</taxon>
    </lineage>
</organism>
<keyword evidence="3" id="KW-1185">Reference proteome</keyword>
<reference evidence="2 3" key="1">
    <citation type="submission" date="2019-03" db="EMBL/GenBank/DDBJ databases">
        <title>Arthrobacter sp. nov., an bacterium isolated from biocrust in Mu Us Desert.</title>
        <authorList>
            <person name="Lixiong L."/>
        </authorList>
    </citation>
    <scope>NUCLEOTIDE SEQUENCE [LARGE SCALE GENOMIC DNA]</scope>
    <source>
        <strain evidence="2 3">SLN-3</strain>
    </source>
</reference>
<feature type="region of interest" description="Disordered" evidence="1">
    <location>
        <begin position="1"/>
        <end position="23"/>
    </location>
</feature>